<accession>A0AAE4AMD3</accession>
<evidence type="ECO:0000313" key="4">
    <source>
        <dbReference type="EMBL" id="MDQ0288371.1"/>
    </source>
</evidence>
<keyword evidence="3" id="KW-0414">Isoprene biosynthesis</keyword>
<dbReference type="AlphaFoldDB" id="A0AAE4AMD3"/>
<feature type="site" description="Transition state stabilizer" evidence="3">
    <location>
        <position position="25"/>
    </location>
</feature>
<dbReference type="GO" id="GO:0019288">
    <property type="term" value="P:isopentenyl diphosphate biosynthetic process, methylerythritol 4-phosphate pathway"/>
    <property type="evidence" value="ECO:0007669"/>
    <property type="project" value="UniProtKB-UniRule"/>
</dbReference>
<evidence type="ECO:0000256" key="1">
    <source>
        <dbReference type="ARBA" id="ARBA00022679"/>
    </source>
</evidence>
<dbReference type="GO" id="GO:0050518">
    <property type="term" value="F:2-C-methyl-D-erythritol 4-phosphate cytidylyltransferase activity"/>
    <property type="evidence" value="ECO:0007669"/>
    <property type="project" value="UniProtKB-UniRule"/>
</dbReference>
<dbReference type="Proteomes" id="UP001238163">
    <property type="component" value="Unassembled WGS sequence"/>
</dbReference>
<dbReference type="EC" id="2.7.7.60" evidence="3"/>
<dbReference type="NCBIfam" id="TIGR00453">
    <property type="entry name" value="ispD"/>
    <property type="match status" value="1"/>
</dbReference>
<dbReference type="InterPro" id="IPR050088">
    <property type="entry name" value="IspD/TarI_cytidylyltransf_bact"/>
</dbReference>
<dbReference type="PANTHER" id="PTHR32125">
    <property type="entry name" value="2-C-METHYL-D-ERYTHRITOL 4-PHOSPHATE CYTIDYLYLTRANSFERASE, CHLOROPLASTIC"/>
    <property type="match status" value="1"/>
</dbReference>
<reference evidence="4" key="1">
    <citation type="submission" date="2023-07" db="EMBL/GenBank/DDBJ databases">
        <title>Genomic Encyclopedia of Type Strains, Phase IV (KMG-IV): sequencing the most valuable type-strain genomes for metagenomic binning, comparative biology and taxonomic classification.</title>
        <authorList>
            <person name="Goeker M."/>
        </authorList>
    </citation>
    <scope>NUCLEOTIDE SEQUENCE</scope>
    <source>
        <strain evidence="4">DSM 24202</strain>
    </source>
</reference>
<keyword evidence="2 3" id="KW-0548">Nucleotidyltransferase</keyword>
<comment type="similarity">
    <text evidence="3">Belongs to the IspD/TarI cytidylyltransferase family. IspD subfamily.</text>
</comment>
<comment type="catalytic activity">
    <reaction evidence="3">
        <text>2-C-methyl-D-erythritol 4-phosphate + CTP + H(+) = 4-CDP-2-C-methyl-D-erythritol + diphosphate</text>
        <dbReference type="Rhea" id="RHEA:13429"/>
        <dbReference type="ChEBI" id="CHEBI:15378"/>
        <dbReference type="ChEBI" id="CHEBI:33019"/>
        <dbReference type="ChEBI" id="CHEBI:37563"/>
        <dbReference type="ChEBI" id="CHEBI:57823"/>
        <dbReference type="ChEBI" id="CHEBI:58262"/>
        <dbReference type="EC" id="2.7.7.60"/>
    </reaction>
</comment>
<dbReference type="CDD" id="cd02516">
    <property type="entry name" value="CDP-ME_synthetase"/>
    <property type="match status" value="1"/>
</dbReference>
<keyword evidence="1 3" id="KW-0808">Transferase</keyword>
<comment type="pathway">
    <text evidence="3">Isoprenoid biosynthesis; isopentenyl diphosphate biosynthesis via DXP pathway; isopentenyl diphosphate from 1-deoxy-D-xylulose 5-phosphate: step 2/6.</text>
</comment>
<dbReference type="InterPro" id="IPR029044">
    <property type="entry name" value="Nucleotide-diphossugar_trans"/>
</dbReference>
<feature type="site" description="Positions MEP for the nucleophilic attack" evidence="3">
    <location>
        <position position="163"/>
    </location>
</feature>
<dbReference type="EMBL" id="JAUSVL010000001">
    <property type="protein sequence ID" value="MDQ0288371.1"/>
    <property type="molecule type" value="Genomic_DNA"/>
</dbReference>
<comment type="caution">
    <text evidence="4">The sequence shown here is derived from an EMBL/GenBank/DDBJ whole genome shotgun (WGS) entry which is preliminary data.</text>
</comment>
<proteinExistence type="inferred from homology"/>
<dbReference type="Gene3D" id="3.90.550.10">
    <property type="entry name" value="Spore Coat Polysaccharide Biosynthesis Protein SpsA, Chain A"/>
    <property type="match status" value="1"/>
</dbReference>
<protein>
    <recommendedName>
        <fullName evidence="3">2-C-methyl-D-erythritol 4-phosphate cytidylyltransferase</fullName>
        <ecNumber evidence="3">2.7.7.60</ecNumber>
    </recommendedName>
    <alternativeName>
        <fullName evidence="3">4-diphosphocytidyl-2C-methyl-D-erythritol synthase</fullName>
    </alternativeName>
    <alternativeName>
        <fullName evidence="3">MEP cytidylyltransferase</fullName>
        <shortName evidence="3">MCT</shortName>
    </alternativeName>
</protein>
<name>A0AAE4AMD3_9BACT</name>
<dbReference type="FunFam" id="3.90.550.10:FF:000003">
    <property type="entry name" value="2-C-methyl-D-erythritol 4-phosphate cytidylyltransferase"/>
    <property type="match status" value="1"/>
</dbReference>
<dbReference type="InterPro" id="IPR034683">
    <property type="entry name" value="IspD/TarI"/>
</dbReference>
<organism evidence="4 5">
    <name type="scientific">Oligosphaera ethanolica</name>
    <dbReference type="NCBI Taxonomy" id="760260"/>
    <lineage>
        <taxon>Bacteria</taxon>
        <taxon>Pseudomonadati</taxon>
        <taxon>Lentisphaerota</taxon>
        <taxon>Oligosphaeria</taxon>
        <taxon>Oligosphaerales</taxon>
        <taxon>Oligosphaeraceae</taxon>
        <taxon>Oligosphaera</taxon>
    </lineage>
</organism>
<evidence type="ECO:0000256" key="3">
    <source>
        <dbReference type="HAMAP-Rule" id="MF_00108"/>
    </source>
</evidence>
<keyword evidence="5" id="KW-1185">Reference proteome</keyword>
<evidence type="ECO:0000256" key="2">
    <source>
        <dbReference type="ARBA" id="ARBA00022695"/>
    </source>
</evidence>
<feature type="site" description="Transition state stabilizer" evidence="3">
    <location>
        <position position="31"/>
    </location>
</feature>
<feature type="site" description="Positions MEP for the nucleophilic attack" evidence="3">
    <location>
        <position position="219"/>
    </location>
</feature>
<dbReference type="InterPro" id="IPR001228">
    <property type="entry name" value="IspD"/>
</dbReference>
<dbReference type="SUPFAM" id="SSF53448">
    <property type="entry name" value="Nucleotide-diphospho-sugar transferases"/>
    <property type="match status" value="1"/>
</dbReference>
<dbReference type="PANTHER" id="PTHR32125:SF4">
    <property type="entry name" value="2-C-METHYL-D-ERYTHRITOL 4-PHOSPHATE CYTIDYLYLTRANSFERASE, CHLOROPLASTIC"/>
    <property type="match status" value="1"/>
</dbReference>
<evidence type="ECO:0000313" key="5">
    <source>
        <dbReference type="Proteomes" id="UP001238163"/>
    </source>
</evidence>
<gene>
    <name evidence="3" type="primary">ispD</name>
    <name evidence="4" type="ORF">J3R75_000478</name>
</gene>
<sequence length="244" mass="25094">MTAFGATELLADCGLIVAAGGSSSRFGHGNKLLMDLAGLPVFCHCLRAFLPLLPAGHAVLVVPAVSEPLFAAALAAAGWGERVRLVPGGASRQASVQAGLAALPAAATIVAVQDAARPLATAELLARCVASARACGSGVAAHRVVDTIKAATAEGAVTATPDRRALWAAETPQVFRRDWLAAAYELVARDGLEVTDDAQAVQLAGHPVQLVESQQDNLKITRAADLPLANFILAQRRAEANDVT</sequence>
<dbReference type="RefSeq" id="WP_307259695.1">
    <property type="nucleotide sequence ID" value="NZ_JAUSVL010000001.1"/>
</dbReference>
<dbReference type="Pfam" id="PF01128">
    <property type="entry name" value="IspD"/>
    <property type="match status" value="1"/>
</dbReference>
<dbReference type="HAMAP" id="MF_00108">
    <property type="entry name" value="IspD"/>
    <property type="match status" value="1"/>
</dbReference>
<comment type="function">
    <text evidence="3">Catalyzes the formation of 4-diphosphocytidyl-2-C-methyl-D-erythritol from CTP and 2-C-methyl-D-erythritol 4-phosphate (MEP).</text>
</comment>